<feature type="region of interest" description="Disordered" evidence="2">
    <location>
        <begin position="1"/>
        <end position="42"/>
    </location>
</feature>
<keyword evidence="4" id="KW-1185">Reference proteome</keyword>
<keyword evidence="1" id="KW-0560">Oxidoreductase</keyword>
<gene>
    <name evidence="3" type="ORF">D9758_010511</name>
</gene>
<feature type="compositionally biased region" description="Polar residues" evidence="2">
    <location>
        <begin position="1"/>
        <end position="11"/>
    </location>
</feature>
<evidence type="ECO:0000313" key="4">
    <source>
        <dbReference type="Proteomes" id="UP000559256"/>
    </source>
</evidence>
<proteinExistence type="predicted"/>
<comment type="caution">
    <text evidence="3">The sequence shown here is derived from an EMBL/GenBank/DDBJ whole genome shotgun (WGS) entry which is preliminary data.</text>
</comment>
<dbReference type="Pfam" id="PF14027">
    <property type="entry name" value="Questin_oxidase"/>
    <property type="match status" value="1"/>
</dbReference>
<evidence type="ECO:0000313" key="3">
    <source>
        <dbReference type="EMBL" id="KAF5350905.1"/>
    </source>
</evidence>
<protein>
    <recommendedName>
        <fullName evidence="5">Oxidoreductase AflY</fullName>
    </recommendedName>
</protein>
<dbReference type="OrthoDB" id="10004862at2759"/>
<accession>A0A8H5FV49</accession>
<evidence type="ECO:0000256" key="1">
    <source>
        <dbReference type="ARBA" id="ARBA00023002"/>
    </source>
</evidence>
<dbReference type="PANTHER" id="PTHR35870:SF1">
    <property type="entry name" value="PROTEIN, PUTATIVE (AFU_ORTHOLOGUE AFUA_5G03330)-RELATED"/>
    <property type="match status" value="1"/>
</dbReference>
<organism evidence="3 4">
    <name type="scientific">Tetrapyrgos nigripes</name>
    <dbReference type="NCBI Taxonomy" id="182062"/>
    <lineage>
        <taxon>Eukaryota</taxon>
        <taxon>Fungi</taxon>
        <taxon>Dikarya</taxon>
        <taxon>Basidiomycota</taxon>
        <taxon>Agaricomycotina</taxon>
        <taxon>Agaricomycetes</taxon>
        <taxon>Agaricomycetidae</taxon>
        <taxon>Agaricales</taxon>
        <taxon>Marasmiineae</taxon>
        <taxon>Marasmiaceae</taxon>
        <taxon>Tetrapyrgos</taxon>
    </lineage>
</organism>
<dbReference type="PANTHER" id="PTHR35870">
    <property type="entry name" value="PROTEIN, PUTATIVE (AFU_ORTHOLOGUE AFUA_5G03330)-RELATED"/>
    <property type="match status" value="1"/>
</dbReference>
<dbReference type="EMBL" id="JAACJM010000072">
    <property type="protein sequence ID" value="KAF5350905.1"/>
    <property type="molecule type" value="Genomic_DNA"/>
</dbReference>
<dbReference type="Proteomes" id="UP000559256">
    <property type="component" value="Unassembled WGS sequence"/>
</dbReference>
<evidence type="ECO:0008006" key="5">
    <source>
        <dbReference type="Google" id="ProtNLM"/>
    </source>
</evidence>
<dbReference type="InterPro" id="IPR025337">
    <property type="entry name" value="Questin_oxidase-like"/>
</dbReference>
<evidence type="ECO:0000256" key="2">
    <source>
        <dbReference type="SAM" id="MobiDB-lite"/>
    </source>
</evidence>
<dbReference type="AlphaFoldDB" id="A0A8H5FV49"/>
<reference evidence="3 4" key="1">
    <citation type="journal article" date="2020" name="ISME J.">
        <title>Uncovering the hidden diversity of litter-decomposition mechanisms in mushroom-forming fungi.</title>
        <authorList>
            <person name="Floudas D."/>
            <person name="Bentzer J."/>
            <person name="Ahren D."/>
            <person name="Johansson T."/>
            <person name="Persson P."/>
            <person name="Tunlid A."/>
        </authorList>
    </citation>
    <scope>NUCLEOTIDE SEQUENCE [LARGE SCALE GENOMIC DNA]</scope>
    <source>
        <strain evidence="3 4">CBS 291.85</strain>
    </source>
</reference>
<sequence>MSLDHQSSSPLYSAVNDMEPFPIPSQPPSSLSPTTFPGPNPETIKALQDVLNDNHKSHHIFFNDRGFHNHITHQALAIWALGGDQHVINAAYKRNQKIQRPAYDSPEPITTENFNEHLGDENFFNAYLKFFYDLVIVQQRDVPGLLEEYIFSPKANFATKNSTGKHPEMLSRFLDAILHPMIHLGYGAEFGLPGMIVEGLAQTVVHGATSSPIIPASIFTSNPVPSVNSLASRLHSVTFGKPSSGSDGTHAFTVLARVLKDPAMKIDVVADDEIGFYANMMKNHAEGVFKHAMAWDLDTSDPKQVERKIAELQWANMLIYALPGFQRGQGDKFHADFFNMHLVTSSLFLPSIVPLLTPASQEVFLRGYLAISLTWWVARGRPNLDVESFFSADIAQPDLKASSPAKLSLLSPPHSSATNPNPWLPIIQQAILSPDDHVPKFQRAAAHYARLYGSRVAGLPDFAGTELPGADKIDGTLFIRAAGLTAQRLGRDFGGENMLSYWDRDSFFEQ</sequence>
<dbReference type="GO" id="GO:0016491">
    <property type="term" value="F:oxidoreductase activity"/>
    <property type="evidence" value="ECO:0007669"/>
    <property type="project" value="UniProtKB-KW"/>
</dbReference>
<feature type="compositionally biased region" description="Low complexity" evidence="2">
    <location>
        <begin position="28"/>
        <end position="37"/>
    </location>
</feature>
<name>A0A8H5FV49_9AGAR</name>